<dbReference type="PANTHER" id="PTHR11088:SF60">
    <property type="entry name" value="TRNA DIMETHYLALLYLTRANSFERASE"/>
    <property type="match status" value="1"/>
</dbReference>
<dbReference type="GO" id="GO:0006400">
    <property type="term" value="P:tRNA modification"/>
    <property type="evidence" value="ECO:0007669"/>
    <property type="project" value="TreeGrafter"/>
</dbReference>
<evidence type="ECO:0000256" key="11">
    <source>
        <dbReference type="RuleBase" id="RU003783"/>
    </source>
</evidence>
<dbReference type="PANTHER" id="PTHR11088">
    <property type="entry name" value="TRNA DIMETHYLALLYLTRANSFERASE"/>
    <property type="match status" value="1"/>
</dbReference>
<accession>A0A6I4YAX4</accession>
<dbReference type="InterPro" id="IPR027417">
    <property type="entry name" value="P-loop_NTPase"/>
</dbReference>
<evidence type="ECO:0000313" key="14">
    <source>
        <dbReference type="EMBL" id="MXV19529.1"/>
    </source>
</evidence>
<comment type="similarity">
    <text evidence="3 10 13">Belongs to the IPP transferase family.</text>
</comment>
<comment type="caution">
    <text evidence="10">Lacks conserved residue(s) required for the propagation of feature annotation.</text>
</comment>
<dbReference type="EC" id="2.5.1.75" evidence="10"/>
<evidence type="ECO:0000256" key="10">
    <source>
        <dbReference type="HAMAP-Rule" id="MF_00185"/>
    </source>
</evidence>
<dbReference type="HAMAP" id="MF_00185">
    <property type="entry name" value="IPP_trans"/>
    <property type="match status" value="1"/>
</dbReference>
<keyword evidence="4 10" id="KW-0808">Transferase</keyword>
<dbReference type="Pfam" id="PF01715">
    <property type="entry name" value="IPPT"/>
    <property type="match status" value="1"/>
</dbReference>
<feature type="site" description="Interaction with substrate tRNA" evidence="10">
    <location>
        <position position="127"/>
    </location>
</feature>
<dbReference type="Proteomes" id="UP000430519">
    <property type="component" value="Unassembled WGS sequence"/>
</dbReference>
<comment type="subunit">
    <text evidence="10">Monomer.</text>
</comment>
<keyword evidence="5 10" id="KW-0819">tRNA processing</keyword>
<dbReference type="GO" id="GO:0052381">
    <property type="term" value="F:tRNA dimethylallyltransferase activity"/>
    <property type="evidence" value="ECO:0007669"/>
    <property type="project" value="UniProtKB-UniRule"/>
</dbReference>
<dbReference type="InterPro" id="IPR039657">
    <property type="entry name" value="Dimethylallyltransferase"/>
</dbReference>
<feature type="site" description="Interaction with substrate tRNA" evidence="10">
    <location>
        <position position="149"/>
    </location>
</feature>
<gene>
    <name evidence="10 14" type="primary">miaA</name>
    <name evidence="14" type="ORF">GLX28_07775</name>
</gene>
<protein>
    <recommendedName>
        <fullName evidence="10">tRNA dimethylallyltransferase</fullName>
        <ecNumber evidence="10">2.5.1.75</ecNumber>
    </recommendedName>
    <alternativeName>
        <fullName evidence="10">Dimethylallyl diphosphate:tRNA dimethylallyltransferase</fullName>
        <shortName evidence="10">DMAPP:tRNA dimethylallyltransferase</shortName>
        <shortName evidence="10">DMATase</shortName>
    </alternativeName>
    <alternativeName>
        <fullName evidence="10">Isopentenyl-diphosphate:tRNA isopentenyltransferase</fullName>
        <shortName evidence="10">IPP transferase</shortName>
        <shortName evidence="10">IPPT</shortName>
        <shortName evidence="10">IPTase</shortName>
    </alternativeName>
</protein>
<comment type="cofactor">
    <cofactor evidence="1 10">
        <name>Mg(2+)</name>
        <dbReference type="ChEBI" id="CHEBI:18420"/>
    </cofactor>
</comment>
<proteinExistence type="inferred from homology"/>
<comment type="catalytic activity">
    <reaction evidence="9 10 11">
        <text>adenosine(37) in tRNA + dimethylallyl diphosphate = N(6)-dimethylallyladenosine(37) in tRNA + diphosphate</text>
        <dbReference type="Rhea" id="RHEA:26482"/>
        <dbReference type="Rhea" id="RHEA-COMP:10162"/>
        <dbReference type="Rhea" id="RHEA-COMP:10375"/>
        <dbReference type="ChEBI" id="CHEBI:33019"/>
        <dbReference type="ChEBI" id="CHEBI:57623"/>
        <dbReference type="ChEBI" id="CHEBI:74411"/>
        <dbReference type="ChEBI" id="CHEBI:74415"/>
        <dbReference type="EC" id="2.5.1.75"/>
    </reaction>
</comment>
<evidence type="ECO:0000256" key="9">
    <source>
        <dbReference type="ARBA" id="ARBA00049563"/>
    </source>
</evidence>
<dbReference type="InterPro" id="IPR018022">
    <property type="entry name" value="IPT"/>
</dbReference>
<keyword evidence="6 10" id="KW-0547">Nucleotide-binding</keyword>
<dbReference type="EMBL" id="WVHK01000021">
    <property type="protein sequence ID" value="MXV19529.1"/>
    <property type="molecule type" value="Genomic_DNA"/>
</dbReference>
<organism evidence="14 15">
    <name type="scientific">Deinococcus xianganensis</name>
    <dbReference type="NCBI Taxonomy" id="1507289"/>
    <lineage>
        <taxon>Bacteria</taxon>
        <taxon>Thermotogati</taxon>
        <taxon>Deinococcota</taxon>
        <taxon>Deinococci</taxon>
        <taxon>Deinococcales</taxon>
        <taxon>Deinococcaceae</taxon>
        <taxon>Deinococcus</taxon>
    </lineage>
</organism>
<name>A0A6I4YAX4_9DEIO</name>
<feature type="binding site" evidence="10">
    <location>
        <begin position="38"/>
        <end position="43"/>
    </location>
    <ligand>
        <name>substrate</name>
    </ligand>
</feature>
<evidence type="ECO:0000256" key="1">
    <source>
        <dbReference type="ARBA" id="ARBA00001946"/>
    </source>
</evidence>
<evidence type="ECO:0000256" key="7">
    <source>
        <dbReference type="ARBA" id="ARBA00022840"/>
    </source>
</evidence>
<dbReference type="SUPFAM" id="SSF52540">
    <property type="entry name" value="P-loop containing nucleoside triphosphate hydrolases"/>
    <property type="match status" value="1"/>
</dbReference>
<evidence type="ECO:0000256" key="6">
    <source>
        <dbReference type="ARBA" id="ARBA00022741"/>
    </source>
</evidence>
<evidence type="ECO:0000313" key="15">
    <source>
        <dbReference type="Proteomes" id="UP000430519"/>
    </source>
</evidence>
<evidence type="ECO:0000256" key="4">
    <source>
        <dbReference type="ARBA" id="ARBA00022679"/>
    </source>
</evidence>
<dbReference type="AlphaFoldDB" id="A0A6I4YAX4"/>
<dbReference type="Gene3D" id="1.10.20.140">
    <property type="match status" value="1"/>
</dbReference>
<evidence type="ECO:0000256" key="13">
    <source>
        <dbReference type="RuleBase" id="RU003785"/>
    </source>
</evidence>
<dbReference type="NCBIfam" id="TIGR00174">
    <property type="entry name" value="miaA"/>
    <property type="match status" value="1"/>
</dbReference>
<comment type="caution">
    <text evidence="14">The sequence shown here is derived from an EMBL/GenBank/DDBJ whole genome shotgun (WGS) entry which is preliminary data.</text>
</comment>
<evidence type="ECO:0000256" key="2">
    <source>
        <dbReference type="ARBA" id="ARBA00003213"/>
    </source>
</evidence>
<keyword evidence="8 10" id="KW-0460">Magnesium</keyword>
<reference evidence="14 15" key="1">
    <citation type="submission" date="2019-11" db="EMBL/GenBank/DDBJ databases">
        <title>Genome sequence of Deinococcus xianganensis Y35, AI-2 producing algicidal bacterium, isolated from lake water.</title>
        <authorList>
            <person name="Li Y."/>
        </authorList>
    </citation>
    <scope>NUCLEOTIDE SEQUENCE [LARGE SCALE GENOMIC DNA]</scope>
    <source>
        <strain evidence="14 15">Y35</strain>
    </source>
</reference>
<sequence length="326" mass="34727">MRPRLAPGGAATLCIPARAAIIGRVQGPQTVPILTAPTAAGKSALALEAALACGAEIVSADAFTVYRGLDIGTAKPGAQDLARVPHHLIDVADVTGTFDVARFVTLAEAAIRDVLARGRTPLVVGGTGFYLQGLMQGLPLTPPSDPHVRAQVEADLESRGLDALLADIAATDPAEAARMERNPRRVVRAVEVHRRTGRYPGSFGRSEPAFRYAPLAFTRPPAELEARMHARVLEMFARGWAQEAAWLAAQVDPDALPRPTVWQALGYREALAVARGTLGAEDAAAQVTLATRQYARRQLTFVRTQLRAPVLSAGEVHLALREALGR</sequence>
<feature type="binding site" evidence="10">
    <location>
        <begin position="36"/>
        <end position="43"/>
    </location>
    <ligand>
        <name>ATP</name>
        <dbReference type="ChEBI" id="CHEBI:30616"/>
    </ligand>
</feature>
<dbReference type="Gene3D" id="3.40.50.300">
    <property type="entry name" value="P-loop containing nucleotide triphosphate hydrolases"/>
    <property type="match status" value="1"/>
</dbReference>
<evidence type="ECO:0000256" key="8">
    <source>
        <dbReference type="ARBA" id="ARBA00022842"/>
    </source>
</evidence>
<evidence type="ECO:0000256" key="3">
    <source>
        <dbReference type="ARBA" id="ARBA00005842"/>
    </source>
</evidence>
<evidence type="ECO:0000256" key="12">
    <source>
        <dbReference type="RuleBase" id="RU003784"/>
    </source>
</evidence>
<keyword evidence="7 10" id="KW-0067">ATP-binding</keyword>
<evidence type="ECO:0000256" key="5">
    <source>
        <dbReference type="ARBA" id="ARBA00022694"/>
    </source>
</evidence>
<dbReference type="GO" id="GO:0005524">
    <property type="term" value="F:ATP binding"/>
    <property type="evidence" value="ECO:0007669"/>
    <property type="project" value="UniProtKB-UniRule"/>
</dbReference>
<keyword evidence="15" id="KW-1185">Reference proteome</keyword>
<comment type="function">
    <text evidence="2 10 12">Catalyzes the transfer of a dimethylallyl group onto the adenine at position 37 in tRNAs that read codons beginning with uridine, leading to the formation of N6-(dimethylallyl)adenosine (i(6)A).</text>
</comment>